<dbReference type="Pfam" id="PF00455">
    <property type="entry name" value="DeoRC"/>
    <property type="match status" value="1"/>
</dbReference>
<dbReference type="GO" id="GO:0003677">
    <property type="term" value="F:DNA binding"/>
    <property type="evidence" value="ECO:0007669"/>
    <property type="project" value="UniProtKB-KW"/>
</dbReference>
<dbReference type="InterPro" id="IPR037171">
    <property type="entry name" value="NagB/RpiA_transferase-like"/>
</dbReference>
<dbReference type="Gene3D" id="1.10.10.10">
    <property type="entry name" value="Winged helix-like DNA-binding domain superfamily/Winged helix DNA-binding domain"/>
    <property type="match status" value="1"/>
</dbReference>
<dbReference type="PROSITE" id="PS51000">
    <property type="entry name" value="HTH_DEOR_2"/>
    <property type="match status" value="1"/>
</dbReference>
<keyword evidence="4 8" id="KW-0238">DNA-binding</keyword>
<feature type="domain" description="HTH deoR-type" evidence="7">
    <location>
        <begin position="3"/>
        <end position="58"/>
    </location>
</feature>
<dbReference type="SUPFAM" id="SSF46785">
    <property type="entry name" value="Winged helix' DNA-binding domain"/>
    <property type="match status" value="1"/>
</dbReference>
<dbReference type="SMART" id="SM00420">
    <property type="entry name" value="HTH_DEOR"/>
    <property type="match status" value="1"/>
</dbReference>
<keyword evidence="3" id="KW-0805">Transcription regulation</keyword>
<keyword evidence="9" id="KW-1185">Reference proteome</keyword>
<evidence type="ECO:0000256" key="2">
    <source>
        <dbReference type="ARBA" id="ARBA00022491"/>
    </source>
</evidence>
<evidence type="ECO:0000259" key="7">
    <source>
        <dbReference type="PROSITE" id="PS51000"/>
    </source>
</evidence>
<dbReference type="InterPro" id="IPR036390">
    <property type="entry name" value="WH_DNA-bd_sf"/>
</dbReference>
<dbReference type="Pfam" id="PF08220">
    <property type="entry name" value="HTH_DeoR"/>
    <property type="match status" value="1"/>
</dbReference>
<evidence type="ECO:0000256" key="1">
    <source>
        <dbReference type="ARBA" id="ARBA00021390"/>
    </source>
</evidence>
<evidence type="ECO:0000256" key="3">
    <source>
        <dbReference type="ARBA" id="ARBA00023015"/>
    </source>
</evidence>
<evidence type="ECO:0000313" key="8">
    <source>
        <dbReference type="EMBL" id="GAA2116570.1"/>
    </source>
</evidence>
<evidence type="ECO:0000256" key="6">
    <source>
        <dbReference type="ARBA" id="ARBA00024937"/>
    </source>
</evidence>
<comment type="caution">
    <text evidence="8">The sequence shown here is derived from an EMBL/GenBank/DDBJ whole genome shotgun (WGS) entry which is preliminary data.</text>
</comment>
<dbReference type="RefSeq" id="WP_344302215.1">
    <property type="nucleotide sequence ID" value="NZ_BAAAQQ010000002.1"/>
</dbReference>
<organism evidence="8 9">
    <name type="scientific">Nocardioides bigeumensis</name>
    <dbReference type="NCBI Taxonomy" id="433657"/>
    <lineage>
        <taxon>Bacteria</taxon>
        <taxon>Bacillati</taxon>
        <taxon>Actinomycetota</taxon>
        <taxon>Actinomycetes</taxon>
        <taxon>Propionibacteriales</taxon>
        <taxon>Nocardioidaceae</taxon>
        <taxon>Nocardioides</taxon>
    </lineage>
</organism>
<evidence type="ECO:0000256" key="5">
    <source>
        <dbReference type="ARBA" id="ARBA00023163"/>
    </source>
</evidence>
<name>A0ABN2XT13_9ACTN</name>
<keyword evidence="5" id="KW-0804">Transcription</keyword>
<reference evidence="8 9" key="1">
    <citation type="journal article" date="2019" name="Int. J. Syst. Evol. Microbiol.">
        <title>The Global Catalogue of Microorganisms (GCM) 10K type strain sequencing project: providing services to taxonomists for standard genome sequencing and annotation.</title>
        <authorList>
            <consortium name="The Broad Institute Genomics Platform"/>
            <consortium name="The Broad Institute Genome Sequencing Center for Infectious Disease"/>
            <person name="Wu L."/>
            <person name="Ma J."/>
        </authorList>
    </citation>
    <scope>NUCLEOTIDE SEQUENCE [LARGE SCALE GENOMIC DNA]</scope>
    <source>
        <strain evidence="8 9">JCM 16021</strain>
    </source>
</reference>
<keyword evidence="2" id="KW-0678">Repressor</keyword>
<dbReference type="InterPro" id="IPR050313">
    <property type="entry name" value="Carb_Metab_HTH_regulators"/>
</dbReference>
<proteinExistence type="predicted"/>
<dbReference type="PROSITE" id="PS00894">
    <property type="entry name" value="HTH_DEOR_1"/>
    <property type="match status" value="1"/>
</dbReference>
<dbReference type="SMART" id="SM01134">
    <property type="entry name" value="DeoRC"/>
    <property type="match status" value="1"/>
</dbReference>
<sequence>MYAAERQQAIVDLITRRGRMSVSDLSQQFAVTTETVRRDLSALEGLRLVRRVHGGAIAADAITVLETGLSDRDLSHPEEKDRIAAAAVAELPPGDATVLIDAGSTTVRLSELFPADRRLTVITHSVAVALRLAAQPNLDVHMLPGRVRSTTLAAVGTETVAALDQIRADVAFLGTNGITVRHGLSTPDHTEAATKAALIASAHRVVVLSDSSKIGVERTVRFAQLSDVDTLITDDGISNDDRTAFEAAGVEVVVT</sequence>
<gene>
    <name evidence="8" type="ORF">GCM10009843_06850</name>
</gene>
<comment type="function">
    <text evidence="6">Repressor of the lactose catabolism operon. Galactose-6-phosphate is the inducer.</text>
</comment>
<dbReference type="PRINTS" id="PR00037">
    <property type="entry name" value="HTHLACR"/>
</dbReference>
<evidence type="ECO:0000313" key="9">
    <source>
        <dbReference type="Proteomes" id="UP001500575"/>
    </source>
</evidence>
<protein>
    <recommendedName>
        <fullName evidence="1">Lactose phosphotransferase system repressor</fullName>
    </recommendedName>
</protein>
<dbReference type="InterPro" id="IPR014036">
    <property type="entry name" value="DeoR-like_C"/>
</dbReference>
<dbReference type="Proteomes" id="UP001500575">
    <property type="component" value="Unassembled WGS sequence"/>
</dbReference>
<dbReference type="SUPFAM" id="SSF100950">
    <property type="entry name" value="NagB/RpiA/CoA transferase-like"/>
    <property type="match status" value="1"/>
</dbReference>
<dbReference type="PANTHER" id="PTHR30363:SF4">
    <property type="entry name" value="GLYCEROL-3-PHOSPHATE REGULON REPRESSOR"/>
    <property type="match status" value="1"/>
</dbReference>
<dbReference type="InterPro" id="IPR018356">
    <property type="entry name" value="Tscrpt_reg_HTH_DeoR_CS"/>
</dbReference>
<evidence type="ECO:0000256" key="4">
    <source>
        <dbReference type="ARBA" id="ARBA00023125"/>
    </source>
</evidence>
<dbReference type="EMBL" id="BAAAQQ010000002">
    <property type="protein sequence ID" value="GAA2116570.1"/>
    <property type="molecule type" value="Genomic_DNA"/>
</dbReference>
<dbReference type="InterPro" id="IPR036388">
    <property type="entry name" value="WH-like_DNA-bd_sf"/>
</dbReference>
<accession>A0ABN2XT13</accession>
<dbReference type="Gene3D" id="3.40.50.1360">
    <property type="match status" value="1"/>
</dbReference>
<dbReference type="PANTHER" id="PTHR30363">
    <property type="entry name" value="HTH-TYPE TRANSCRIPTIONAL REGULATOR SRLR-RELATED"/>
    <property type="match status" value="1"/>
</dbReference>
<dbReference type="InterPro" id="IPR001034">
    <property type="entry name" value="DeoR_HTH"/>
</dbReference>